<dbReference type="SUPFAM" id="SSF51735">
    <property type="entry name" value="NAD(P)-binding Rossmann-fold domains"/>
    <property type="match status" value="1"/>
</dbReference>
<dbReference type="Proteomes" id="UP000786693">
    <property type="component" value="Unassembled WGS sequence"/>
</dbReference>
<dbReference type="InterPro" id="IPR003462">
    <property type="entry name" value="ODC_Mu_crystall"/>
</dbReference>
<evidence type="ECO:0000313" key="2">
    <source>
        <dbReference type="Proteomes" id="UP000786693"/>
    </source>
</evidence>
<organism evidence="1 2">
    <name type="scientific">Jannaschia pagri</name>
    <dbReference type="NCBI Taxonomy" id="2829797"/>
    <lineage>
        <taxon>Bacteria</taxon>
        <taxon>Pseudomonadati</taxon>
        <taxon>Pseudomonadota</taxon>
        <taxon>Alphaproteobacteria</taxon>
        <taxon>Rhodobacterales</taxon>
        <taxon>Roseobacteraceae</taxon>
        <taxon>Jannaschia</taxon>
    </lineage>
</organism>
<protein>
    <submittedName>
        <fullName evidence="1">Ornithine cyclodeaminase</fullName>
    </submittedName>
</protein>
<dbReference type="PANTHER" id="PTHR13812">
    <property type="entry name" value="KETIMINE REDUCTASE MU-CRYSTALLIN"/>
    <property type="match status" value="1"/>
</dbReference>
<reference evidence="1 2" key="1">
    <citation type="submission" date="2021-05" db="EMBL/GenBank/DDBJ databases">
        <title>Bacteria Genome sequencing.</title>
        <authorList>
            <person name="Takabe Y."/>
            <person name="Nakajima Y."/>
            <person name="Suzuki S."/>
            <person name="Shiozaki T."/>
        </authorList>
    </citation>
    <scope>NUCLEOTIDE SEQUENCE [LARGE SCALE GENOMIC DNA]</scope>
    <source>
        <strain evidence="1 2">AI_62</strain>
    </source>
</reference>
<accession>A0ABQ4NPV4</accession>
<dbReference type="Pfam" id="PF02423">
    <property type="entry name" value="OCD_Mu_crystall"/>
    <property type="match status" value="1"/>
</dbReference>
<dbReference type="RefSeq" id="WP_220749935.1">
    <property type="nucleotide sequence ID" value="NZ_BPFH01000006.1"/>
</dbReference>
<dbReference type="InterPro" id="IPR023401">
    <property type="entry name" value="ODC_N"/>
</dbReference>
<comment type="caution">
    <text evidence="1">The sequence shown here is derived from an EMBL/GenBank/DDBJ whole genome shotgun (WGS) entry which is preliminary data.</text>
</comment>
<sequence length="301" mass="32586">MTVPFIGPEAEAALDWIALTEAIAAGHRRPPAELDDTFLYRGADTMLSRAAWIDGLGALVKTAMVFPGNGARGLPAVGGAVSLFSDTDGRLEAMLDFHMVTKWKTAGDSLLGARRLARPNSRRILLVGAGTVARSLRQAYAAAFPDARFSVWSRTEANARAFCSELEADLAPDLEQAMTEADIIACATMATDPVIRGNWLRPGQHIDLIGAYRPDMREVDDEALGRARIFVDSRATTLDHIGELKMPLAAGVITRDDIIADHSQPDRMVRNSETEITLFKNGGGGHLDLMTARYILQAISD</sequence>
<evidence type="ECO:0000313" key="1">
    <source>
        <dbReference type="EMBL" id="GIT96437.1"/>
    </source>
</evidence>
<dbReference type="EMBL" id="BPFH01000006">
    <property type="protein sequence ID" value="GIT96437.1"/>
    <property type="molecule type" value="Genomic_DNA"/>
</dbReference>
<dbReference type="Gene3D" id="3.40.50.720">
    <property type="entry name" value="NAD(P)-binding Rossmann-like Domain"/>
    <property type="match status" value="1"/>
</dbReference>
<name>A0ABQ4NPV4_9RHOB</name>
<dbReference type="PANTHER" id="PTHR13812:SF19">
    <property type="entry name" value="KETIMINE REDUCTASE MU-CRYSTALLIN"/>
    <property type="match status" value="1"/>
</dbReference>
<keyword evidence="2" id="KW-1185">Reference proteome</keyword>
<proteinExistence type="predicted"/>
<dbReference type="Gene3D" id="3.30.1780.10">
    <property type="entry name" value="ornithine cyclodeaminase, domain 1"/>
    <property type="match status" value="1"/>
</dbReference>
<dbReference type="InterPro" id="IPR036291">
    <property type="entry name" value="NAD(P)-bd_dom_sf"/>
</dbReference>
<gene>
    <name evidence="1" type="ORF">JANAI62_30600</name>
</gene>